<feature type="transmembrane region" description="Helical" evidence="9">
    <location>
        <begin position="28"/>
        <end position="53"/>
    </location>
</feature>
<keyword evidence="15" id="KW-1185">Reference proteome</keyword>
<dbReference type="PRINTS" id="PR01490">
    <property type="entry name" value="RTXTOXIND"/>
</dbReference>
<evidence type="ECO:0000313" key="14">
    <source>
        <dbReference type="EMBL" id="TCN23255.1"/>
    </source>
</evidence>
<evidence type="ECO:0000256" key="10">
    <source>
        <dbReference type="SAM" id="Coils"/>
    </source>
</evidence>
<dbReference type="GO" id="GO:0015031">
    <property type="term" value="P:protein transport"/>
    <property type="evidence" value="ECO:0007669"/>
    <property type="project" value="InterPro"/>
</dbReference>
<dbReference type="RefSeq" id="WP_037389585.1">
    <property type="nucleotide sequence ID" value="NZ_CP013107.1"/>
</dbReference>
<feature type="coiled-coil region" evidence="10">
    <location>
        <begin position="181"/>
        <end position="289"/>
    </location>
</feature>
<feature type="domain" description="AprE-like beta-barrel" evidence="12">
    <location>
        <begin position="331"/>
        <end position="421"/>
    </location>
</feature>
<dbReference type="InterPro" id="IPR058781">
    <property type="entry name" value="HH_AprE-like"/>
</dbReference>
<sequence length="445" mass="49523">MTDIVKVYDLEWYAEVPRSIWKQTIAGLALMAVTFGGFGLWSFTAPLAAAVIAQGSFVATGQNKIIQHLEGGIIEDILVSEGDHIVADQPLMRLDETAALANQRQLFLRRARLEAIVARLMAQVEGADNIEMPEILAPHLQDPEVEPMVRSQELNFRAWKSKLDSEIGLYKQNIEGFQFRAEGYQQQLAAVRQQHTLLQEEYAGKKSLLDKNLIRKTEIKSIQRAIADAEGQVGRLSSEISETGSQILKQEQQIRQTEESYREAALEELQKVEAELDSVREQLTGAASVLRRATINAPVSGTVVRLYYHTPGGVVETGKPIMEILPSDVPLIIEAQVLRTQIDSVKIGQKATVRLTALNQRTTPVLNGEVYYVSADSMPDPATNGMQEVYLARVSLPMSEVSRVSGFVPTPGMPAEILIQTAERTFFDYLTKPIRDSMARAFMER</sequence>
<protein>
    <recommendedName>
        <fullName evidence="9">Membrane fusion protein (MFP) family protein</fullName>
    </recommendedName>
</protein>
<dbReference type="Pfam" id="PF25994">
    <property type="entry name" value="HH_AprE"/>
    <property type="match status" value="1"/>
</dbReference>
<accession>A0A1L3LRB8</accession>
<evidence type="ECO:0000256" key="4">
    <source>
        <dbReference type="ARBA" id="ARBA00022475"/>
    </source>
</evidence>
<evidence type="ECO:0000256" key="2">
    <source>
        <dbReference type="ARBA" id="ARBA00009477"/>
    </source>
</evidence>
<dbReference type="EMBL" id="CP013107">
    <property type="protein sequence ID" value="APG92642.1"/>
    <property type="molecule type" value="Genomic_DNA"/>
</dbReference>
<proteinExistence type="inferred from homology"/>
<dbReference type="Proteomes" id="UP000182306">
    <property type="component" value="Chromosome"/>
</dbReference>
<evidence type="ECO:0000259" key="12">
    <source>
        <dbReference type="Pfam" id="PF26002"/>
    </source>
</evidence>
<evidence type="ECO:0000256" key="9">
    <source>
        <dbReference type="RuleBase" id="RU365093"/>
    </source>
</evidence>
<gene>
    <name evidence="13" type="primary">prsE</name>
    <name evidence="14" type="ORF">EV184_12293</name>
    <name evidence="13" type="ORF">SAMCFNEI73_Ch3380</name>
</gene>
<comment type="subcellular location">
    <subcellularLocation>
        <location evidence="1 9">Cell inner membrane</location>
        <topology evidence="1 9">Single-pass membrane protein</topology>
    </subcellularLocation>
</comment>
<evidence type="ECO:0000256" key="6">
    <source>
        <dbReference type="ARBA" id="ARBA00022692"/>
    </source>
</evidence>
<dbReference type="InterPro" id="IPR058982">
    <property type="entry name" value="Beta-barrel_AprE"/>
</dbReference>
<dbReference type="KEGG" id="same:SAMCFNEI73_Ch3380"/>
<keyword evidence="7 9" id="KW-1133">Transmembrane helix</keyword>
<organism evidence="13 15">
    <name type="scientific">Sinorhizobium americanum</name>
    <dbReference type="NCBI Taxonomy" id="194963"/>
    <lineage>
        <taxon>Bacteria</taxon>
        <taxon>Pseudomonadati</taxon>
        <taxon>Pseudomonadota</taxon>
        <taxon>Alphaproteobacteria</taxon>
        <taxon>Hyphomicrobiales</taxon>
        <taxon>Rhizobiaceae</taxon>
        <taxon>Sinorhizobium/Ensifer group</taxon>
        <taxon>Sinorhizobium</taxon>
    </lineage>
</organism>
<keyword evidence="10" id="KW-0175">Coiled coil</keyword>
<keyword evidence="5 9" id="KW-0997">Cell inner membrane</keyword>
<dbReference type="Proteomes" id="UP000295043">
    <property type="component" value="Unassembled WGS sequence"/>
</dbReference>
<dbReference type="InterPro" id="IPR010129">
    <property type="entry name" value="T1SS_HlyD"/>
</dbReference>
<dbReference type="Gene3D" id="2.40.30.170">
    <property type="match status" value="1"/>
</dbReference>
<dbReference type="Gene3D" id="1.10.287.1490">
    <property type="match status" value="1"/>
</dbReference>
<dbReference type="AlphaFoldDB" id="A0A1L3LRB8"/>
<dbReference type="InterPro" id="IPR050739">
    <property type="entry name" value="MFP"/>
</dbReference>
<feature type="domain" description="AprE-like long alpha-helical hairpin" evidence="11">
    <location>
        <begin position="100"/>
        <end position="287"/>
    </location>
</feature>
<evidence type="ECO:0000313" key="15">
    <source>
        <dbReference type="Proteomes" id="UP000182306"/>
    </source>
</evidence>
<evidence type="ECO:0000313" key="16">
    <source>
        <dbReference type="Proteomes" id="UP000295043"/>
    </source>
</evidence>
<reference evidence="14 16" key="2">
    <citation type="submission" date="2019-03" db="EMBL/GenBank/DDBJ databases">
        <title>Genomic Encyclopedia of Type Strains, Phase IV (KMG-V): Genome sequencing to study the core and pangenomes of soil and plant-associated prokaryotes.</title>
        <authorList>
            <person name="Whitman W."/>
        </authorList>
    </citation>
    <scope>NUCLEOTIDE SEQUENCE [LARGE SCALE GENOMIC DNA]</scope>
    <source>
        <strain evidence="14 16">23C40</strain>
    </source>
</reference>
<evidence type="ECO:0000256" key="8">
    <source>
        <dbReference type="ARBA" id="ARBA00023136"/>
    </source>
</evidence>
<keyword evidence="6 9" id="KW-0812">Transmembrane</keyword>
<reference evidence="13 15" key="1">
    <citation type="submission" date="2015-10" db="EMBL/GenBank/DDBJ databases">
        <title>Genomic differences between typical nodule nitrogen-fixing rhizobial strains and those coming from bean seeds.</title>
        <authorList>
            <person name="Peralta H."/>
            <person name="Aguilar-Vera A."/>
            <person name="Diaz R."/>
            <person name="Mora Y."/>
            <person name="Martinez-Batallar G."/>
            <person name="Salazar E."/>
            <person name="Vargas-Lagunas C."/>
            <person name="Encarnacion S."/>
            <person name="Girard L."/>
            <person name="Mora J."/>
        </authorList>
    </citation>
    <scope>NUCLEOTIDE SEQUENCE [LARGE SCALE GENOMIC DNA]</scope>
    <source>
        <strain evidence="13 15">CFNEI 73</strain>
    </source>
</reference>
<evidence type="ECO:0000256" key="5">
    <source>
        <dbReference type="ARBA" id="ARBA00022519"/>
    </source>
</evidence>
<evidence type="ECO:0000313" key="13">
    <source>
        <dbReference type="EMBL" id="APG92642.1"/>
    </source>
</evidence>
<evidence type="ECO:0000256" key="7">
    <source>
        <dbReference type="ARBA" id="ARBA00022989"/>
    </source>
</evidence>
<comment type="similarity">
    <text evidence="2 9">Belongs to the membrane fusion protein (MFP) (TC 8.A.1) family.</text>
</comment>
<keyword evidence="3 9" id="KW-0813">Transport</keyword>
<name>A0A1L3LRB8_9HYPH</name>
<dbReference type="OrthoDB" id="9810980at2"/>
<keyword evidence="4 9" id="KW-1003">Cell membrane</keyword>
<evidence type="ECO:0000259" key="11">
    <source>
        <dbReference type="Pfam" id="PF25994"/>
    </source>
</evidence>
<dbReference type="EMBL" id="SLVU01000022">
    <property type="protein sequence ID" value="TCN23255.1"/>
    <property type="molecule type" value="Genomic_DNA"/>
</dbReference>
<dbReference type="PANTHER" id="PTHR30386:SF17">
    <property type="entry name" value="ALKALINE PROTEASE SECRETION PROTEIN APRE"/>
    <property type="match status" value="1"/>
</dbReference>
<dbReference type="GO" id="GO:0005886">
    <property type="term" value="C:plasma membrane"/>
    <property type="evidence" value="ECO:0007669"/>
    <property type="project" value="UniProtKB-SubCell"/>
</dbReference>
<dbReference type="NCBIfam" id="TIGR01843">
    <property type="entry name" value="type_I_hlyD"/>
    <property type="match status" value="1"/>
</dbReference>
<keyword evidence="8 9" id="KW-0472">Membrane</keyword>
<dbReference type="Pfam" id="PF26002">
    <property type="entry name" value="Beta-barrel_AprE"/>
    <property type="match status" value="1"/>
</dbReference>
<dbReference type="STRING" id="194963.SAMCFNEI73_Ch3380"/>
<evidence type="ECO:0000256" key="3">
    <source>
        <dbReference type="ARBA" id="ARBA00022448"/>
    </source>
</evidence>
<dbReference type="PANTHER" id="PTHR30386">
    <property type="entry name" value="MEMBRANE FUSION SUBUNIT OF EMRAB-TOLC MULTIDRUG EFFLUX PUMP"/>
    <property type="match status" value="1"/>
</dbReference>
<evidence type="ECO:0000256" key="1">
    <source>
        <dbReference type="ARBA" id="ARBA00004377"/>
    </source>
</evidence>